<proteinExistence type="predicted"/>
<name>A0A2K3JMR6_TRIPR</name>
<sequence>MKNLIAGTKTSTLAISNQRWRCCYVALAESQNLNLMAQPYFPYAESENIRHVTQSYFPQPDPLMPKLKRDPRNLKMRSQETYLTYLQ</sequence>
<protein>
    <submittedName>
        <fullName evidence="1">Uncharacterized protein</fullName>
    </submittedName>
</protein>
<organism evidence="1 2">
    <name type="scientific">Trifolium pratense</name>
    <name type="common">Red clover</name>
    <dbReference type="NCBI Taxonomy" id="57577"/>
    <lineage>
        <taxon>Eukaryota</taxon>
        <taxon>Viridiplantae</taxon>
        <taxon>Streptophyta</taxon>
        <taxon>Embryophyta</taxon>
        <taxon>Tracheophyta</taxon>
        <taxon>Spermatophyta</taxon>
        <taxon>Magnoliopsida</taxon>
        <taxon>eudicotyledons</taxon>
        <taxon>Gunneridae</taxon>
        <taxon>Pentapetalae</taxon>
        <taxon>rosids</taxon>
        <taxon>fabids</taxon>
        <taxon>Fabales</taxon>
        <taxon>Fabaceae</taxon>
        <taxon>Papilionoideae</taxon>
        <taxon>50 kb inversion clade</taxon>
        <taxon>NPAAA clade</taxon>
        <taxon>Hologalegina</taxon>
        <taxon>IRL clade</taxon>
        <taxon>Trifolieae</taxon>
        <taxon>Trifolium</taxon>
    </lineage>
</organism>
<comment type="caution">
    <text evidence="1">The sequence shown here is derived from an EMBL/GenBank/DDBJ whole genome shotgun (WGS) entry which is preliminary data.</text>
</comment>
<evidence type="ECO:0000313" key="1">
    <source>
        <dbReference type="EMBL" id="PNX55319.1"/>
    </source>
</evidence>
<dbReference type="AlphaFoldDB" id="A0A2K3JMR6"/>
<dbReference type="EMBL" id="ASHM01071125">
    <property type="protein sequence ID" value="PNX55319.1"/>
    <property type="molecule type" value="Genomic_DNA"/>
</dbReference>
<gene>
    <name evidence="1" type="ORF">L195_g048946</name>
</gene>
<reference evidence="1 2" key="2">
    <citation type="journal article" date="2017" name="Front. Plant Sci.">
        <title>Gene Classification and Mining of Molecular Markers Useful in Red Clover (Trifolium pratense) Breeding.</title>
        <authorList>
            <person name="Istvanek J."/>
            <person name="Dluhosova J."/>
            <person name="Dluhos P."/>
            <person name="Patkova L."/>
            <person name="Nedelnik J."/>
            <person name="Repkova J."/>
        </authorList>
    </citation>
    <scope>NUCLEOTIDE SEQUENCE [LARGE SCALE GENOMIC DNA]</scope>
    <source>
        <strain evidence="2">cv. Tatra</strain>
        <tissue evidence="1">Young leaves</tissue>
    </source>
</reference>
<accession>A0A2K3JMR6</accession>
<feature type="non-terminal residue" evidence="1">
    <location>
        <position position="87"/>
    </location>
</feature>
<reference evidence="1 2" key="1">
    <citation type="journal article" date="2014" name="Am. J. Bot.">
        <title>Genome assembly and annotation for red clover (Trifolium pratense; Fabaceae).</title>
        <authorList>
            <person name="Istvanek J."/>
            <person name="Jaros M."/>
            <person name="Krenek A."/>
            <person name="Repkova J."/>
        </authorList>
    </citation>
    <scope>NUCLEOTIDE SEQUENCE [LARGE SCALE GENOMIC DNA]</scope>
    <source>
        <strain evidence="2">cv. Tatra</strain>
        <tissue evidence="1">Young leaves</tissue>
    </source>
</reference>
<dbReference type="Proteomes" id="UP000236291">
    <property type="component" value="Unassembled WGS sequence"/>
</dbReference>
<evidence type="ECO:0000313" key="2">
    <source>
        <dbReference type="Proteomes" id="UP000236291"/>
    </source>
</evidence>